<dbReference type="GO" id="GO:0016757">
    <property type="term" value="F:glycosyltransferase activity"/>
    <property type="evidence" value="ECO:0007669"/>
    <property type="project" value="InterPro"/>
</dbReference>
<feature type="domain" description="Glycosyl transferase family 1" evidence="2">
    <location>
        <begin position="97"/>
        <end position="268"/>
    </location>
</feature>
<dbReference type="EMBL" id="MFIY01000071">
    <property type="protein sequence ID" value="OGF99134.1"/>
    <property type="molecule type" value="Genomic_DNA"/>
</dbReference>
<accession>A0A1F5YG38</accession>
<comment type="caution">
    <text evidence="3">The sequence shown here is derived from an EMBL/GenBank/DDBJ whole genome shotgun (WGS) entry which is preliminary data.</text>
</comment>
<name>A0A1F5YG38_9BACT</name>
<evidence type="ECO:0000313" key="3">
    <source>
        <dbReference type="EMBL" id="OGF99134.1"/>
    </source>
</evidence>
<evidence type="ECO:0000259" key="2">
    <source>
        <dbReference type="Pfam" id="PF00534"/>
    </source>
</evidence>
<dbReference type="InterPro" id="IPR001296">
    <property type="entry name" value="Glyco_trans_1"/>
</dbReference>
<dbReference type="GO" id="GO:0009103">
    <property type="term" value="P:lipopolysaccharide biosynthetic process"/>
    <property type="evidence" value="ECO:0007669"/>
    <property type="project" value="TreeGrafter"/>
</dbReference>
<proteinExistence type="predicted"/>
<keyword evidence="1" id="KW-0808">Transferase</keyword>
<dbReference type="Proteomes" id="UP000178230">
    <property type="component" value="Unassembled WGS sequence"/>
</dbReference>
<dbReference type="Pfam" id="PF00534">
    <property type="entry name" value="Glycos_transf_1"/>
    <property type="match status" value="1"/>
</dbReference>
<protein>
    <recommendedName>
        <fullName evidence="2">Glycosyl transferase family 1 domain-containing protein</fullName>
    </recommendedName>
</protein>
<dbReference type="PANTHER" id="PTHR46401:SF2">
    <property type="entry name" value="GLYCOSYLTRANSFERASE WBBK-RELATED"/>
    <property type="match status" value="1"/>
</dbReference>
<dbReference type="SUPFAM" id="SSF53756">
    <property type="entry name" value="UDP-Glycosyltransferase/glycogen phosphorylase"/>
    <property type="match status" value="1"/>
</dbReference>
<evidence type="ECO:0000313" key="4">
    <source>
        <dbReference type="Proteomes" id="UP000178230"/>
    </source>
</evidence>
<gene>
    <name evidence="3" type="ORF">A2Y99_02880</name>
</gene>
<sequence>MPDFLVFTAIIPKLFCSKIILDLHDPMPELYMSKYHVQENNMTVRLLKYLENQSVNFSDFILTANPYFQKLFLARNPELKEKIAVILNCPDPKIFHSQRYVQNSKYFTLLYMGTIDERFNLELVIEALNILKKKISHLKFIVIPKIDNEGPYFRKLKEKISQYHLESQVIISHPLPLEKIAIKLKQADIGIVLAKNGQFTESIMPVKLLEFIAMEIPVIATKTKILVQYFSDKMLYFLRENSPEEISQVIYSFYKNKRLRMSLSKNAKIFLKKYNWKNEEIKYQKLIDYLIN</sequence>
<evidence type="ECO:0000256" key="1">
    <source>
        <dbReference type="ARBA" id="ARBA00022679"/>
    </source>
</evidence>
<organism evidence="3 4">
    <name type="scientific">Candidatus Gottesmanbacteria bacterium RBG_13_37_7</name>
    <dbReference type="NCBI Taxonomy" id="1798369"/>
    <lineage>
        <taxon>Bacteria</taxon>
        <taxon>Candidatus Gottesmaniibacteriota</taxon>
    </lineage>
</organism>
<reference evidence="3 4" key="1">
    <citation type="journal article" date="2016" name="Nat. Commun.">
        <title>Thousands of microbial genomes shed light on interconnected biogeochemical processes in an aquifer system.</title>
        <authorList>
            <person name="Anantharaman K."/>
            <person name="Brown C.T."/>
            <person name="Hug L.A."/>
            <person name="Sharon I."/>
            <person name="Castelle C.J."/>
            <person name="Probst A.J."/>
            <person name="Thomas B.C."/>
            <person name="Singh A."/>
            <person name="Wilkins M.J."/>
            <person name="Karaoz U."/>
            <person name="Brodie E.L."/>
            <person name="Williams K.H."/>
            <person name="Hubbard S.S."/>
            <person name="Banfield J.F."/>
        </authorList>
    </citation>
    <scope>NUCLEOTIDE SEQUENCE [LARGE SCALE GENOMIC DNA]</scope>
</reference>
<dbReference type="PANTHER" id="PTHR46401">
    <property type="entry name" value="GLYCOSYLTRANSFERASE WBBK-RELATED"/>
    <property type="match status" value="1"/>
</dbReference>
<dbReference type="Gene3D" id="3.40.50.2000">
    <property type="entry name" value="Glycogen Phosphorylase B"/>
    <property type="match status" value="1"/>
</dbReference>
<dbReference type="AlphaFoldDB" id="A0A1F5YG38"/>